<reference evidence="2" key="1">
    <citation type="submission" date="2017-12" db="EMBL/GenBank/DDBJ databases">
        <title>FDA dAtabase for Regulatory Grade micrObial Sequences (FDA-ARGOS): Supporting development and validation of Infectious Disease Dx tests.</title>
        <authorList>
            <person name="Campos J."/>
            <person name="Goldberg B."/>
            <person name="Tallon L."/>
            <person name="Sadzewicz L."/>
            <person name="Sengamalay N."/>
            <person name="Ott S."/>
            <person name="Godinez A."/>
            <person name="Nagaraj S."/>
            <person name="Vavikolanu K."/>
            <person name="Vyas G."/>
            <person name="Nadendla S."/>
            <person name="Aluvathingal J."/>
            <person name="Geyer C."/>
            <person name="Nandy P."/>
            <person name="Hobson J."/>
            <person name="Sichtig H."/>
        </authorList>
    </citation>
    <scope>NUCLEOTIDE SEQUENCE [LARGE SCALE GENOMIC DNA]</scope>
    <source>
        <strain evidence="2">FDAARGOS_79</strain>
    </source>
</reference>
<name>A0AAP8PGT9_SERMA</name>
<dbReference type="AlphaFoldDB" id="A0AAP8PGT9"/>
<evidence type="ECO:0000313" key="2">
    <source>
        <dbReference type="Proteomes" id="UP000030378"/>
    </source>
</evidence>
<gene>
    <name evidence="1" type="ORF">MC70_017675</name>
</gene>
<dbReference type="EMBL" id="JTBC02000008">
    <property type="protein sequence ID" value="PNO65034.1"/>
    <property type="molecule type" value="Genomic_DNA"/>
</dbReference>
<comment type="caution">
    <text evidence="1">The sequence shown here is derived from an EMBL/GenBank/DDBJ whole genome shotgun (WGS) entry which is preliminary data.</text>
</comment>
<sequence>MKSLIADYYDSLHNRTPDQAVQEAQDKISQILEAVNRGELQIEPLYRDILHKAITFINDYKKESNQQFSEIWPIDLFRKKLAIIQWWHKILVRINNDLFHIEQVYSTCTDCPRMIARLLGVQLEQINIPATNSEGDPCPICGHEHYRPEDGACANCGDTTNAEKYVMQREGQRLQRFTVKSVRNAEQQNAI</sequence>
<dbReference type="RefSeq" id="WP_102985120.1">
    <property type="nucleotide sequence ID" value="NZ_JTBC02000008.1"/>
</dbReference>
<evidence type="ECO:0000313" key="1">
    <source>
        <dbReference type="EMBL" id="PNO65034.1"/>
    </source>
</evidence>
<protein>
    <submittedName>
        <fullName evidence="1">Uncharacterized protein</fullName>
    </submittedName>
</protein>
<proteinExistence type="predicted"/>
<accession>A0AAP8PGT9</accession>
<organism evidence="1 2">
    <name type="scientific">Serratia marcescens</name>
    <dbReference type="NCBI Taxonomy" id="615"/>
    <lineage>
        <taxon>Bacteria</taxon>
        <taxon>Pseudomonadati</taxon>
        <taxon>Pseudomonadota</taxon>
        <taxon>Gammaproteobacteria</taxon>
        <taxon>Enterobacterales</taxon>
        <taxon>Yersiniaceae</taxon>
        <taxon>Serratia</taxon>
    </lineage>
</organism>
<dbReference type="Proteomes" id="UP000030378">
    <property type="component" value="Unassembled WGS sequence"/>
</dbReference>